<keyword evidence="3" id="KW-1185">Reference proteome</keyword>
<comment type="caution">
    <text evidence="2">The sequence shown here is derived from an EMBL/GenBank/DDBJ whole genome shotgun (WGS) entry which is preliminary data.</text>
</comment>
<protein>
    <submittedName>
        <fullName evidence="2">Uncharacterized protein</fullName>
    </submittedName>
</protein>
<keyword evidence="1" id="KW-1133">Transmembrane helix</keyword>
<evidence type="ECO:0000256" key="1">
    <source>
        <dbReference type="SAM" id="Phobius"/>
    </source>
</evidence>
<accession>A0ABN8Q7E1</accession>
<proteinExistence type="predicted"/>
<reference evidence="2 3" key="1">
    <citation type="submission" date="2022-05" db="EMBL/GenBank/DDBJ databases">
        <authorList>
            <consortium name="Genoscope - CEA"/>
            <person name="William W."/>
        </authorList>
    </citation>
    <scope>NUCLEOTIDE SEQUENCE [LARGE SCALE GENOMIC DNA]</scope>
</reference>
<dbReference type="EMBL" id="CALNXI010001125">
    <property type="protein sequence ID" value="CAH3156539.1"/>
    <property type="molecule type" value="Genomic_DNA"/>
</dbReference>
<evidence type="ECO:0000313" key="3">
    <source>
        <dbReference type="Proteomes" id="UP001159427"/>
    </source>
</evidence>
<dbReference type="PANTHER" id="PTHR35558">
    <property type="entry name" value="SGNH_HYDRO DOMAIN-CONTAINING PROTEIN"/>
    <property type="match status" value="1"/>
</dbReference>
<feature type="non-terminal residue" evidence="2">
    <location>
        <position position="275"/>
    </location>
</feature>
<dbReference type="Proteomes" id="UP001159427">
    <property type="component" value="Unassembled WGS sequence"/>
</dbReference>
<feature type="transmembrane region" description="Helical" evidence="1">
    <location>
        <begin position="105"/>
        <end position="121"/>
    </location>
</feature>
<feature type="transmembrane region" description="Helical" evidence="1">
    <location>
        <begin position="41"/>
        <end position="58"/>
    </location>
</feature>
<evidence type="ECO:0000313" key="2">
    <source>
        <dbReference type="EMBL" id="CAH3156539.1"/>
    </source>
</evidence>
<name>A0ABN8Q7E1_9CNID</name>
<dbReference type="PANTHER" id="PTHR35558:SF1">
    <property type="entry name" value="ENDONUCLEASE_EXONUCLEASE_PHOSPHATASE DOMAIN-CONTAINING PROTEIN"/>
    <property type="match status" value="1"/>
</dbReference>
<organism evidence="2 3">
    <name type="scientific">Porites evermanni</name>
    <dbReference type="NCBI Taxonomy" id="104178"/>
    <lineage>
        <taxon>Eukaryota</taxon>
        <taxon>Metazoa</taxon>
        <taxon>Cnidaria</taxon>
        <taxon>Anthozoa</taxon>
        <taxon>Hexacorallia</taxon>
        <taxon>Scleractinia</taxon>
        <taxon>Fungiina</taxon>
        <taxon>Poritidae</taxon>
        <taxon>Porites</taxon>
    </lineage>
</organism>
<keyword evidence="1" id="KW-0472">Membrane</keyword>
<sequence>MTSLLTDTIHSHLNLKVGDQGLTIPLPSSSKRPKITSIDRWLDAFAIYFAVIVSVYPSRAADLIAYQQLIRDAARKFPGMACGGNGTSSSTSIPSQASPNRDADLVAALIIFLIPALYLPVGPGMPLPNPTCATTLTKADPVLAPHALTNTALAIPPEDTPNYLSQLTPPTPIDINKFASYLQGHPDHTTVNHRLTGFSQGFKIGYSGPRAPKEYSNLPCANINPSIIDKNMLKEVTVGHTAGPFHIPPFSNLQVYPIGVIPKKNSSEWRTIFHL</sequence>
<keyword evidence="1" id="KW-0812">Transmembrane</keyword>
<gene>
    <name evidence="2" type="ORF">PEVE_00002213</name>
</gene>